<dbReference type="InterPro" id="IPR012675">
    <property type="entry name" value="Beta-grasp_dom_sf"/>
</dbReference>
<dbReference type="AlphaFoldDB" id="A0AAU9F4N2"/>
<dbReference type="Proteomes" id="UP001366166">
    <property type="component" value="Chromosome"/>
</dbReference>
<dbReference type="InterPro" id="IPR046867">
    <property type="entry name" value="AldOxase/xan_DH_MoCoBD2"/>
</dbReference>
<keyword evidence="5" id="KW-0408">Iron</keyword>
<dbReference type="Pfam" id="PF02738">
    <property type="entry name" value="MoCoBD_1"/>
    <property type="match status" value="1"/>
</dbReference>
<keyword evidence="4" id="KW-0560">Oxidoreductase</keyword>
<dbReference type="Pfam" id="PF20256">
    <property type="entry name" value="MoCoBD_2"/>
    <property type="match status" value="1"/>
</dbReference>
<feature type="domain" description="2Fe-2S ferredoxin-type" evidence="7">
    <location>
        <begin position="2"/>
        <end position="79"/>
    </location>
</feature>
<dbReference type="InterPro" id="IPR036010">
    <property type="entry name" value="2Fe-2S_ferredoxin-like_sf"/>
</dbReference>
<evidence type="ECO:0000256" key="6">
    <source>
        <dbReference type="ARBA" id="ARBA00023014"/>
    </source>
</evidence>
<dbReference type="GO" id="GO:0051537">
    <property type="term" value="F:2 iron, 2 sulfur cluster binding"/>
    <property type="evidence" value="ECO:0007669"/>
    <property type="project" value="UniProtKB-KW"/>
</dbReference>
<dbReference type="InterPro" id="IPR036856">
    <property type="entry name" value="Ald_Oxase/Xan_DH_a/b_sf"/>
</dbReference>
<dbReference type="InterPro" id="IPR000674">
    <property type="entry name" value="Ald_Oxase/Xan_DH_a/b"/>
</dbReference>
<dbReference type="InterPro" id="IPR036884">
    <property type="entry name" value="2Fe-2S-bd_dom_sf"/>
</dbReference>
<dbReference type="InterPro" id="IPR008274">
    <property type="entry name" value="AldOxase/xan_DH_MoCoBD1"/>
</dbReference>
<dbReference type="SMART" id="SM01008">
    <property type="entry name" value="Ald_Xan_dh_C"/>
    <property type="match status" value="1"/>
</dbReference>
<dbReference type="Gene3D" id="3.30.365.10">
    <property type="entry name" value="Aldehyde oxidase/xanthine dehydrogenase, molybdopterin binding domain"/>
    <property type="match status" value="4"/>
</dbReference>
<dbReference type="Pfam" id="PF01799">
    <property type="entry name" value="Fer2_2"/>
    <property type="match status" value="1"/>
</dbReference>
<dbReference type="GO" id="GO:0016491">
    <property type="term" value="F:oxidoreductase activity"/>
    <property type="evidence" value="ECO:0007669"/>
    <property type="project" value="UniProtKB-KW"/>
</dbReference>
<keyword evidence="6" id="KW-0411">Iron-sulfur</keyword>
<dbReference type="PANTHER" id="PTHR11908:SF157">
    <property type="entry name" value="XANTHINE DEHYDROGENASE SUBUNIT D-RELATED"/>
    <property type="match status" value="1"/>
</dbReference>
<dbReference type="SUPFAM" id="SSF47741">
    <property type="entry name" value="CO dehydrogenase ISP C-domain like"/>
    <property type="match status" value="1"/>
</dbReference>
<evidence type="ECO:0000256" key="3">
    <source>
        <dbReference type="ARBA" id="ARBA00022723"/>
    </source>
</evidence>
<dbReference type="EMBL" id="AP028679">
    <property type="protein sequence ID" value="BEQ16167.1"/>
    <property type="molecule type" value="Genomic_DNA"/>
</dbReference>
<accession>A0AAU9F4N2</accession>
<dbReference type="PROSITE" id="PS51085">
    <property type="entry name" value="2FE2S_FER_2"/>
    <property type="match status" value="1"/>
</dbReference>
<dbReference type="RefSeq" id="WP_338601635.1">
    <property type="nucleotide sequence ID" value="NZ_AP028679.1"/>
</dbReference>
<dbReference type="InterPro" id="IPR037165">
    <property type="entry name" value="AldOxase/xan_DH_Mopterin-bd_sf"/>
</dbReference>
<dbReference type="SUPFAM" id="SSF54665">
    <property type="entry name" value="CO dehydrogenase molybdoprotein N-domain-like"/>
    <property type="match status" value="1"/>
</dbReference>
<dbReference type="Pfam" id="PF01315">
    <property type="entry name" value="Ald_Xan_dh_C"/>
    <property type="match status" value="1"/>
</dbReference>
<dbReference type="KEGG" id="dmp:FAK_32330"/>
<dbReference type="SUPFAM" id="SSF56003">
    <property type="entry name" value="Molybdenum cofactor-binding domain"/>
    <property type="match status" value="1"/>
</dbReference>
<reference evidence="9" key="1">
    <citation type="journal article" date="2023" name="Arch. Microbiol.">
        <title>Desulfoferula mesophilus gen. nov. sp. nov., a mesophilic sulfate-reducing bacterium isolated from a brackish lake sediment.</title>
        <authorList>
            <person name="Watanabe T."/>
            <person name="Yabe T."/>
            <person name="Tsuji J.M."/>
            <person name="Fukui M."/>
        </authorList>
    </citation>
    <scope>NUCLEOTIDE SEQUENCE [LARGE SCALE GENOMIC DNA]</scope>
    <source>
        <strain evidence="9">12FAK</strain>
    </source>
</reference>
<dbReference type="InterPro" id="IPR001041">
    <property type="entry name" value="2Fe-2S_ferredoxin-type"/>
</dbReference>
<dbReference type="SUPFAM" id="SSF54292">
    <property type="entry name" value="2Fe-2S ferredoxin-like"/>
    <property type="match status" value="1"/>
</dbReference>
<evidence type="ECO:0000256" key="5">
    <source>
        <dbReference type="ARBA" id="ARBA00023004"/>
    </source>
</evidence>
<keyword evidence="9" id="KW-1185">Reference proteome</keyword>
<evidence type="ECO:0000313" key="8">
    <source>
        <dbReference type="EMBL" id="BEQ16167.1"/>
    </source>
</evidence>
<dbReference type="Gene3D" id="3.90.1170.50">
    <property type="entry name" value="Aldehyde oxidase/xanthine dehydrogenase, a/b hammerhead"/>
    <property type="match status" value="1"/>
</dbReference>
<evidence type="ECO:0000313" key="9">
    <source>
        <dbReference type="Proteomes" id="UP001366166"/>
    </source>
</evidence>
<keyword evidence="3" id="KW-0479">Metal-binding</keyword>
<keyword evidence="2" id="KW-0001">2Fe-2S</keyword>
<evidence type="ECO:0000256" key="4">
    <source>
        <dbReference type="ARBA" id="ARBA00023002"/>
    </source>
</evidence>
<comment type="similarity">
    <text evidence="1">Belongs to the xanthine dehydrogenase family.</text>
</comment>
<organism evidence="8 9">
    <name type="scientific">Desulfoferula mesophila</name>
    <dbReference type="NCBI Taxonomy" id="3058419"/>
    <lineage>
        <taxon>Bacteria</taxon>
        <taxon>Pseudomonadati</taxon>
        <taxon>Thermodesulfobacteriota</taxon>
        <taxon>Desulfarculia</taxon>
        <taxon>Desulfarculales</taxon>
        <taxon>Desulfarculaceae</taxon>
        <taxon>Desulfoferula</taxon>
    </lineage>
</organism>
<sequence>MKKIGLTVNGRKHEFVVDDQTVLLDILRENLDLTGAKQSCDRKGQCGACTVLVDGKAVRSCLAKVAKLDGAEVITVEGLGTPDNPHLIQEAFVLAGAVQCGFCTPGMIMSAKALLEQTLTPSKEEIKKAFKHNLCRCTGYKKIIEAVELAGSFLRGEQKPEDLYPEADAPMLGTSHPRPSAMIKACGVARFGADYKFSGALELAVVRSTLPHATIKSIDTSEAAKMPGVAGFMTAKDIKGTNILKYLVADRPVLCAEVVRYIGDPIVAVAAQTHEQAVAAAAAIKVELDPLPVLANTDQAMAEGAPQLHDIIPNLCYEQPIKRGDADAAFTGSAAVVEGDFLTQFNHQAPLEPEVSLAYWEKDEDGEDKLVVVGRSINIHTHLGMIQEAVGFENMRYEEAYVGGQFGIKIDVITEGIAAAAAMHFKSAIRYVPSLAESMQASSKRHSFKMHTKMGAGADGKITAYANDITVDNGAYYSIGHVVVLRALWMIAGSYHMPTLDIKSRLAYTNNPWGSAARGAGPPQQIFAMESTVDMLARKLGKDPLEFRYQNFLQVGQAGATGQAVEQWPIFALIDAVRPHYERAMKEAKENSTDTIKRGVGVACGSFGIGGPGDASVVAVELDDDGGVSVFGAVADPGEGNDSMLTQLTCEVMGLTMDKVRLYTRSTDVTAASGPAAGSRITYMMGNALVDGLKQLKEAMAASGAKTGKELVEAGKARRYIGRKKNIEAKPLDPETGQGPNFETQVHAVQMAEVEVNTETGEVKVVKMTTAVDAGTAIHPQNLAGQLEGGMDMGVGYALREEYIAGKTNDWRSFKFPTMDTSFDMEVIILETPRTTGPLGAIGVGEMCMVPTAPAVLNAIDDAAGVRITTIPATPDKVKAALAAKA</sequence>
<gene>
    <name evidence="8" type="ORF">FAK_32330</name>
</gene>
<evidence type="ECO:0000256" key="1">
    <source>
        <dbReference type="ARBA" id="ARBA00006849"/>
    </source>
</evidence>
<evidence type="ECO:0000259" key="7">
    <source>
        <dbReference type="PROSITE" id="PS51085"/>
    </source>
</evidence>
<proteinExistence type="inferred from homology"/>
<dbReference type="CDD" id="cd00207">
    <property type="entry name" value="fer2"/>
    <property type="match status" value="1"/>
</dbReference>
<dbReference type="InterPro" id="IPR016208">
    <property type="entry name" value="Ald_Oxase/xanthine_DH-like"/>
</dbReference>
<evidence type="ECO:0000256" key="2">
    <source>
        <dbReference type="ARBA" id="ARBA00022714"/>
    </source>
</evidence>
<dbReference type="FunFam" id="3.10.20.30:FF:000020">
    <property type="entry name" value="Xanthine dehydrogenase iron-sulfur subunit"/>
    <property type="match status" value="1"/>
</dbReference>
<dbReference type="InterPro" id="IPR002888">
    <property type="entry name" value="2Fe-2S-bd"/>
</dbReference>
<dbReference type="Gene3D" id="1.10.150.120">
    <property type="entry name" value="[2Fe-2S]-binding domain"/>
    <property type="match status" value="1"/>
</dbReference>
<protein>
    <submittedName>
        <fullName evidence="8">Aldehyde oxidoreductase</fullName>
    </submittedName>
</protein>
<dbReference type="GO" id="GO:0005506">
    <property type="term" value="F:iron ion binding"/>
    <property type="evidence" value="ECO:0007669"/>
    <property type="project" value="InterPro"/>
</dbReference>
<name>A0AAU9F4N2_9BACT</name>
<dbReference type="Pfam" id="PF00111">
    <property type="entry name" value="Fer2"/>
    <property type="match status" value="1"/>
</dbReference>
<dbReference type="PANTHER" id="PTHR11908">
    <property type="entry name" value="XANTHINE DEHYDROGENASE"/>
    <property type="match status" value="1"/>
</dbReference>
<dbReference type="Gene3D" id="3.10.20.30">
    <property type="match status" value="1"/>
</dbReference>